<keyword evidence="2" id="KW-0732">Signal</keyword>
<dbReference type="Proteomes" id="UP001648503">
    <property type="component" value="Unassembled WGS sequence"/>
</dbReference>
<reference evidence="3 4" key="1">
    <citation type="submission" date="2021-02" db="EMBL/GenBank/DDBJ databases">
        <title>Variation within the Batrachochytrium salamandrivorans European outbreak.</title>
        <authorList>
            <person name="Kelly M."/>
            <person name="Pasmans F."/>
            <person name="Shea T.P."/>
            <person name="Munoz J.F."/>
            <person name="Carranza S."/>
            <person name="Cuomo C.A."/>
            <person name="Martel A."/>
        </authorList>
    </citation>
    <scope>NUCLEOTIDE SEQUENCE [LARGE SCALE GENOMIC DNA]</scope>
    <source>
        <strain evidence="3 4">AMFP18/2</strain>
    </source>
</reference>
<evidence type="ECO:0000256" key="1">
    <source>
        <dbReference type="SAM" id="MobiDB-lite"/>
    </source>
</evidence>
<dbReference type="EMBL" id="JAFCIX010000549">
    <property type="protein sequence ID" value="KAH6587933.1"/>
    <property type="molecule type" value="Genomic_DNA"/>
</dbReference>
<feature type="chain" id="PRO_5045634311" evidence="2">
    <location>
        <begin position="19"/>
        <end position="302"/>
    </location>
</feature>
<evidence type="ECO:0000313" key="4">
    <source>
        <dbReference type="Proteomes" id="UP001648503"/>
    </source>
</evidence>
<accession>A0ABQ8EWW2</accession>
<protein>
    <submittedName>
        <fullName evidence="3">Uncharacterized protein</fullName>
    </submittedName>
</protein>
<gene>
    <name evidence="3" type="ORF">BASA50_011025</name>
</gene>
<keyword evidence="4" id="KW-1185">Reference proteome</keyword>
<proteinExistence type="predicted"/>
<sequence length="302" mass="33829">MRVDTGIILSVLSFSVFAAVIPNHDYYVPLLVRRTAGINIMDFLWKRNGDDQMNFDGSGSGANGGGRSNSGLGKPSPFQSAARGVELPLPGIFKGQMTSYTMQRDSRNLEKIIKKLAEVVQGGNSRQVIPNIRTFLGTSLMSAKTLKETYDGKFGAPFFSSHKKATDYKSVTREVNRIKRAARELVETYLKVIYRAINHILKHPRDVMRELDKVLSSSTATFKSLISLCEKDYMTLISQMEDIDRGVYKQRTEEHVELLKFYQTRAVSLLNNIKGMTNGGVLQFKEKTPSKFSALKSRIRGG</sequence>
<evidence type="ECO:0000313" key="3">
    <source>
        <dbReference type="EMBL" id="KAH6587933.1"/>
    </source>
</evidence>
<name>A0ABQ8EWW2_9FUNG</name>
<feature type="signal peptide" evidence="2">
    <location>
        <begin position="1"/>
        <end position="18"/>
    </location>
</feature>
<comment type="caution">
    <text evidence="3">The sequence shown here is derived from an EMBL/GenBank/DDBJ whole genome shotgun (WGS) entry which is preliminary data.</text>
</comment>
<feature type="compositionally biased region" description="Gly residues" evidence="1">
    <location>
        <begin position="58"/>
        <end position="68"/>
    </location>
</feature>
<organism evidence="3 4">
    <name type="scientific">Batrachochytrium salamandrivorans</name>
    <dbReference type="NCBI Taxonomy" id="1357716"/>
    <lineage>
        <taxon>Eukaryota</taxon>
        <taxon>Fungi</taxon>
        <taxon>Fungi incertae sedis</taxon>
        <taxon>Chytridiomycota</taxon>
        <taxon>Chytridiomycota incertae sedis</taxon>
        <taxon>Chytridiomycetes</taxon>
        <taxon>Rhizophydiales</taxon>
        <taxon>Rhizophydiales incertae sedis</taxon>
        <taxon>Batrachochytrium</taxon>
    </lineage>
</organism>
<evidence type="ECO:0000256" key="2">
    <source>
        <dbReference type="SAM" id="SignalP"/>
    </source>
</evidence>
<feature type="region of interest" description="Disordered" evidence="1">
    <location>
        <begin position="55"/>
        <end position="77"/>
    </location>
</feature>